<sequence>MIVVSDSTPLIHLAKVGCMELLFSLYKEVLITKEVYREVVEEGIILEKDDAGIIQKYVGKSIHVKSPKSPSDLLVDKYRIHKGEADSIQLAKEIGAQLILMNERDGRNAAKNEGFKVKGSIGILFDALKAGTINEKEVLTILNKFKKNPQVFWIEPDIIKSAIEKIHTK</sequence>
<dbReference type="RefSeq" id="WP_096203521.1">
    <property type="nucleotide sequence ID" value="NZ_FZMP01000009.1"/>
</dbReference>
<gene>
    <name evidence="1" type="ORF">MNV_1060035</name>
</gene>
<proteinExistence type="predicted"/>
<dbReference type="AlphaFoldDB" id="A0A284VIT2"/>
<keyword evidence="2" id="KW-1185">Reference proteome</keyword>
<dbReference type="PANTHER" id="PTHR39550">
    <property type="entry name" value="SLL0658 PROTEIN"/>
    <property type="match status" value="1"/>
</dbReference>
<evidence type="ECO:0000313" key="1">
    <source>
        <dbReference type="EMBL" id="SNQ59097.1"/>
    </source>
</evidence>
<dbReference type="Proteomes" id="UP000218615">
    <property type="component" value="Unassembled WGS sequence"/>
</dbReference>
<organism evidence="1 2">
    <name type="scientific">Candidatus Methanoperedens nitratireducens</name>
    <dbReference type="NCBI Taxonomy" id="1392998"/>
    <lineage>
        <taxon>Archaea</taxon>
        <taxon>Methanobacteriati</taxon>
        <taxon>Methanobacteriota</taxon>
        <taxon>Stenosarchaea group</taxon>
        <taxon>Methanomicrobia</taxon>
        <taxon>Methanosarcinales</taxon>
        <taxon>ANME-2 cluster</taxon>
        <taxon>Candidatus Methanoperedentaceae</taxon>
        <taxon>Candidatus Methanoperedens</taxon>
    </lineage>
</organism>
<evidence type="ECO:0008006" key="3">
    <source>
        <dbReference type="Google" id="ProtNLM"/>
    </source>
</evidence>
<reference evidence="2" key="1">
    <citation type="submission" date="2017-06" db="EMBL/GenBank/DDBJ databases">
        <authorList>
            <person name="Cremers G."/>
        </authorList>
    </citation>
    <scope>NUCLEOTIDE SEQUENCE [LARGE SCALE GENOMIC DNA]</scope>
</reference>
<protein>
    <recommendedName>
        <fullName evidence="3">Nucleic acid-binding protein, contains PIN domain</fullName>
    </recommendedName>
</protein>
<dbReference type="InterPro" id="IPR021799">
    <property type="entry name" value="PIN-like_prokaryotic"/>
</dbReference>
<accession>A0A284VIT2</accession>
<name>A0A284VIT2_9EURY</name>
<evidence type="ECO:0000313" key="2">
    <source>
        <dbReference type="Proteomes" id="UP000218615"/>
    </source>
</evidence>
<dbReference type="OrthoDB" id="323844at2157"/>
<dbReference type="EMBL" id="FZMP01000009">
    <property type="protein sequence ID" value="SNQ59097.1"/>
    <property type="molecule type" value="Genomic_DNA"/>
</dbReference>
<dbReference type="PANTHER" id="PTHR39550:SF1">
    <property type="entry name" value="SLL0658 PROTEIN"/>
    <property type="match status" value="1"/>
</dbReference>
<dbReference type="Pfam" id="PF11848">
    <property type="entry name" value="DUF3368"/>
    <property type="match status" value="1"/>
</dbReference>